<dbReference type="RefSeq" id="WP_139076258.1">
    <property type="nucleotide sequence ID" value="NZ_VDFU01000007.1"/>
</dbReference>
<reference evidence="2 3" key="1">
    <citation type="submission" date="2019-06" db="EMBL/GenBank/DDBJ databases">
        <title>YIM 131921 draft genome.</title>
        <authorList>
            <person name="Jiang L."/>
        </authorList>
    </citation>
    <scope>NUCLEOTIDE SEQUENCE [LARGE SCALE GENOMIC DNA]</scope>
    <source>
        <strain evidence="2 3">YIM 131921</strain>
    </source>
</reference>
<dbReference type="InterPro" id="IPR016181">
    <property type="entry name" value="Acyl_CoA_acyltransferase"/>
</dbReference>
<dbReference type="GO" id="GO:0016740">
    <property type="term" value="F:transferase activity"/>
    <property type="evidence" value="ECO:0007669"/>
    <property type="project" value="UniProtKB-KW"/>
</dbReference>
<gene>
    <name evidence="2" type="ORF">FHG66_08160</name>
</gene>
<evidence type="ECO:0000313" key="2">
    <source>
        <dbReference type="EMBL" id="TNC50462.1"/>
    </source>
</evidence>
<dbReference type="PANTHER" id="PTHR36174">
    <property type="entry name" value="LIPID II:GLYCINE GLYCYLTRANSFERASE"/>
    <property type="match status" value="1"/>
</dbReference>
<evidence type="ECO:0000259" key="1">
    <source>
        <dbReference type="Pfam" id="PF13480"/>
    </source>
</evidence>
<protein>
    <submittedName>
        <fullName evidence="2">GNAT family N-acetyltransferase</fullName>
    </submittedName>
</protein>
<dbReference type="AlphaFoldDB" id="A0A5C4N1Y5"/>
<keyword evidence="3" id="KW-1185">Reference proteome</keyword>
<comment type="caution">
    <text evidence="2">The sequence shown here is derived from an EMBL/GenBank/DDBJ whole genome shotgun (WGS) entry which is preliminary data.</text>
</comment>
<feature type="domain" description="BioF2-like acetyltransferase" evidence="1">
    <location>
        <begin position="155"/>
        <end position="248"/>
    </location>
</feature>
<dbReference type="InterPro" id="IPR038740">
    <property type="entry name" value="BioF2-like_GNAT_dom"/>
</dbReference>
<name>A0A5C4N1Y5_9RHOB</name>
<proteinExistence type="predicted"/>
<sequence>MSPLPLQQHPRFAKALISLGQKVDMADLSGAGHAQVIRRTVPILGEIGYVPRGPIWEISDPGLRRAALSRLSDQGVRMVDAESCCPSLLGSGFRQVVTPTHVAELSLSETPKSRRHGVAPKWRGSLKVAERSNLRVVWESFDGDPSHWLLRQEAAMRARRRYRALPLTVACAFAKANPNSGRIFAAWAADEPVAGMLFLLHPPVATYHIGWSGDRGRALSAHHLLLMRAADDLAAEGYIRLDLGTVDTEASPGLARFKIGAGATVRALGGSWLRLPFAGTRG</sequence>
<dbReference type="PANTHER" id="PTHR36174:SF1">
    <property type="entry name" value="LIPID II:GLYCINE GLYCYLTRANSFERASE"/>
    <property type="match status" value="1"/>
</dbReference>
<evidence type="ECO:0000313" key="3">
    <source>
        <dbReference type="Proteomes" id="UP000305887"/>
    </source>
</evidence>
<organism evidence="2 3">
    <name type="scientific">Rubellimicrobium rubrum</name>
    <dbReference type="NCBI Taxonomy" id="2585369"/>
    <lineage>
        <taxon>Bacteria</taxon>
        <taxon>Pseudomonadati</taxon>
        <taxon>Pseudomonadota</taxon>
        <taxon>Alphaproteobacteria</taxon>
        <taxon>Rhodobacterales</taxon>
        <taxon>Roseobacteraceae</taxon>
        <taxon>Rubellimicrobium</taxon>
    </lineage>
</organism>
<dbReference type="Gene3D" id="3.40.630.30">
    <property type="match status" value="1"/>
</dbReference>
<dbReference type="Pfam" id="PF13480">
    <property type="entry name" value="Acetyltransf_6"/>
    <property type="match status" value="1"/>
</dbReference>
<dbReference type="InterPro" id="IPR050644">
    <property type="entry name" value="PG_Glycine_Bridge_Synth"/>
</dbReference>
<dbReference type="Proteomes" id="UP000305887">
    <property type="component" value="Unassembled WGS sequence"/>
</dbReference>
<accession>A0A5C4N1Y5</accession>
<dbReference type="EMBL" id="VDFU01000007">
    <property type="protein sequence ID" value="TNC50462.1"/>
    <property type="molecule type" value="Genomic_DNA"/>
</dbReference>
<dbReference type="OrthoDB" id="341858at2"/>
<dbReference type="SUPFAM" id="SSF55729">
    <property type="entry name" value="Acyl-CoA N-acyltransferases (Nat)"/>
    <property type="match status" value="1"/>
</dbReference>
<keyword evidence="2" id="KW-0808">Transferase</keyword>